<name>A0ACB7S9F4_HYAAI</name>
<protein>
    <submittedName>
        <fullName evidence="1">Uncharacterized protein</fullName>
    </submittedName>
</protein>
<dbReference type="EMBL" id="CM023485">
    <property type="protein sequence ID" value="KAH6931591.1"/>
    <property type="molecule type" value="Genomic_DNA"/>
</dbReference>
<evidence type="ECO:0000313" key="1">
    <source>
        <dbReference type="EMBL" id="KAH6931591.1"/>
    </source>
</evidence>
<keyword evidence="2" id="KW-1185">Reference proteome</keyword>
<proteinExistence type="predicted"/>
<evidence type="ECO:0000313" key="2">
    <source>
        <dbReference type="Proteomes" id="UP000821845"/>
    </source>
</evidence>
<sequence length="417" mass="46499">MPLRKDSAAHDKASGDGTGGSNGTGCEQDPVRSNVRVVDTDTWKGQLDFERACSAAGPGERCWLSGDLTSWNQVLHTLGFELVEPLSGSVHLQTIHCSERNLDKPWDETAREASYLISWLLEHHQCIDRFGVYCDSSILEPLPIYMRPSLGPVRHIRQLKIELAEHGSSNFYNEEDCVHMFAPEGLDTVCGVEKLKVVSSRIKFKFAAELESLLRRNAATLKSVKFAKGRLPKNVDYALRSLVNCESLTLNAYWGERGQNMVSVAQLLRKTSALKKLSINPITQHKQMITLAEAIKHIACATLWEKSSGLFPSAIAQNTVFGTWLALDSKKALAQLLATCKSYSRVQLSWEQPDVHGLWIALTSPTVWPEEVCFHDSRCLSEEGFRLLFSAVALSEHSLHFEGSLERERSNQSDSSL</sequence>
<accession>A0ACB7S9F4</accession>
<dbReference type="Proteomes" id="UP000821845">
    <property type="component" value="Chromosome 5"/>
</dbReference>
<comment type="caution">
    <text evidence="1">The sequence shown here is derived from an EMBL/GenBank/DDBJ whole genome shotgun (WGS) entry which is preliminary data.</text>
</comment>
<gene>
    <name evidence="1" type="ORF">HPB50_025659</name>
</gene>
<reference evidence="1" key="1">
    <citation type="submission" date="2020-05" db="EMBL/GenBank/DDBJ databases">
        <title>Large-scale comparative analyses of tick genomes elucidate their genetic diversity and vector capacities.</title>
        <authorList>
            <person name="Jia N."/>
            <person name="Wang J."/>
            <person name="Shi W."/>
            <person name="Du L."/>
            <person name="Sun Y."/>
            <person name="Zhan W."/>
            <person name="Jiang J."/>
            <person name="Wang Q."/>
            <person name="Zhang B."/>
            <person name="Ji P."/>
            <person name="Sakyi L.B."/>
            <person name="Cui X."/>
            <person name="Yuan T."/>
            <person name="Jiang B."/>
            <person name="Yang W."/>
            <person name="Lam T.T.-Y."/>
            <person name="Chang Q."/>
            <person name="Ding S."/>
            <person name="Wang X."/>
            <person name="Zhu J."/>
            <person name="Ruan X."/>
            <person name="Zhao L."/>
            <person name="Wei J."/>
            <person name="Que T."/>
            <person name="Du C."/>
            <person name="Cheng J."/>
            <person name="Dai P."/>
            <person name="Han X."/>
            <person name="Huang E."/>
            <person name="Gao Y."/>
            <person name="Liu J."/>
            <person name="Shao H."/>
            <person name="Ye R."/>
            <person name="Li L."/>
            <person name="Wei W."/>
            <person name="Wang X."/>
            <person name="Wang C."/>
            <person name="Yang T."/>
            <person name="Huo Q."/>
            <person name="Li W."/>
            <person name="Guo W."/>
            <person name="Chen H."/>
            <person name="Zhou L."/>
            <person name="Ni X."/>
            <person name="Tian J."/>
            <person name="Zhou Y."/>
            <person name="Sheng Y."/>
            <person name="Liu T."/>
            <person name="Pan Y."/>
            <person name="Xia L."/>
            <person name="Li J."/>
            <person name="Zhao F."/>
            <person name="Cao W."/>
        </authorList>
    </citation>
    <scope>NUCLEOTIDE SEQUENCE</scope>
    <source>
        <strain evidence="1">Hyas-2018</strain>
    </source>
</reference>
<organism evidence="1 2">
    <name type="scientific">Hyalomma asiaticum</name>
    <name type="common">Tick</name>
    <dbReference type="NCBI Taxonomy" id="266040"/>
    <lineage>
        <taxon>Eukaryota</taxon>
        <taxon>Metazoa</taxon>
        <taxon>Ecdysozoa</taxon>
        <taxon>Arthropoda</taxon>
        <taxon>Chelicerata</taxon>
        <taxon>Arachnida</taxon>
        <taxon>Acari</taxon>
        <taxon>Parasitiformes</taxon>
        <taxon>Ixodida</taxon>
        <taxon>Ixodoidea</taxon>
        <taxon>Ixodidae</taxon>
        <taxon>Hyalomminae</taxon>
        <taxon>Hyalomma</taxon>
    </lineage>
</organism>